<gene>
    <name evidence="1" type="ORF">GALMADRAFT_1129703</name>
</gene>
<dbReference type="AlphaFoldDB" id="A0A067SAY5"/>
<dbReference type="HOGENOM" id="CLU_1865261_0_0_1"/>
<evidence type="ECO:0000313" key="1">
    <source>
        <dbReference type="EMBL" id="KDR67132.1"/>
    </source>
</evidence>
<dbReference type="EMBL" id="KL142417">
    <property type="protein sequence ID" value="KDR67132.1"/>
    <property type="molecule type" value="Genomic_DNA"/>
</dbReference>
<protein>
    <submittedName>
        <fullName evidence="1">Uncharacterized protein</fullName>
    </submittedName>
</protein>
<reference evidence="2" key="1">
    <citation type="journal article" date="2014" name="Proc. Natl. Acad. Sci. U.S.A.">
        <title>Extensive sampling of basidiomycete genomes demonstrates inadequacy of the white-rot/brown-rot paradigm for wood decay fungi.</title>
        <authorList>
            <person name="Riley R."/>
            <person name="Salamov A.A."/>
            <person name="Brown D.W."/>
            <person name="Nagy L.G."/>
            <person name="Floudas D."/>
            <person name="Held B.W."/>
            <person name="Levasseur A."/>
            <person name="Lombard V."/>
            <person name="Morin E."/>
            <person name="Otillar R."/>
            <person name="Lindquist E.A."/>
            <person name="Sun H."/>
            <person name="LaButti K.M."/>
            <person name="Schmutz J."/>
            <person name="Jabbour D."/>
            <person name="Luo H."/>
            <person name="Baker S.E."/>
            <person name="Pisabarro A.G."/>
            <person name="Walton J.D."/>
            <person name="Blanchette R.A."/>
            <person name="Henrissat B."/>
            <person name="Martin F."/>
            <person name="Cullen D."/>
            <person name="Hibbett D.S."/>
            <person name="Grigoriev I.V."/>
        </authorList>
    </citation>
    <scope>NUCLEOTIDE SEQUENCE [LARGE SCALE GENOMIC DNA]</scope>
    <source>
        <strain evidence="2">CBS 339.88</strain>
    </source>
</reference>
<organism evidence="1 2">
    <name type="scientific">Galerina marginata (strain CBS 339.88)</name>
    <dbReference type="NCBI Taxonomy" id="685588"/>
    <lineage>
        <taxon>Eukaryota</taxon>
        <taxon>Fungi</taxon>
        <taxon>Dikarya</taxon>
        <taxon>Basidiomycota</taxon>
        <taxon>Agaricomycotina</taxon>
        <taxon>Agaricomycetes</taxon>
        <taxon>Agaricomycetidae</taxon>
        <taxon>Agaricales</taxon>
        <taxon>Agaricineae</taxon>
        <taxon>Strophariaceae</taxon>
        <taxon>Galerina</taxon>
    </lineage>
</organism>
<dbReference type="Proteomes" id="UP000027222">
    <property type="component" value="Unassembled WGS sequence"/>
</dbReference>
<proteinExistence type="predicted"/>
<name>A0A067SAY5_GALM3</name>
<evidence type="ECO:0000313" key="2">
    <source>
        <dbReference type="Proteomes" id="UP000027222"/>
    </source>
</evidence>
<keyword evidence="2" id="KW-1185">Reference proteome</keyword>
<accession>A0A067SAY5</accession>
<sequence length="137" mass="15307">MCPLIRYLCPSPSSHISPSKTSLLETLTKHTDKAWDSVGAGVRVPRQLRTRPLSMHEDVGVHNYPHRCGHLDGAEKIGDAWNNFESFEVCRLAFVLFRTSTPSSHLLHPLVIYSFVCASIPTLCIYSSPIRTVSCLQ</sequence>